<evidence type="ECO:0000313" key="2">
    <source>
        <dbReference type="EMBL" id="MFC4561022.1"/>
    </source>
</evidence>
<feature type="region of interest" description="Disordered" evidence="1">
    <location>
        <begin position="1"/>
        <end position="29"/>
    </location>
</feature>
<organism evidence="2 3">
    <name type="scientific">Nocardiopsis mangrovi</name>
    <dbReference type="NCBI Taxonomy" id="1179818"/>
    <lineage>
        <taxon>Bacteria</taxon>
        <taxon>Bacillati</taxon>
        <taxon>Actinomycetota</taxon>
        <taxon>Actinomycetes</taxon>
        <taxon>Streptosporangiales</taxon>
        <taxon>Nocardiopsidaceae</taxon>
        <taxon>Nocardiopsis</taxon>
    </lineage>
</organism>
<feature type="compositionally biased region" description="Basic and acidic residues" evidence="1">
    <location>
        <begin position="1"/>
        <end position="28"/>
    </location>
</feature>
<proteinExistence type="predicted"/>
<reference evidence="3" key="1">
    <citation type="journal article" date="2019" name="Int. J. Syst. Evol. Microbiol.">
        <title>The Global Catalogue of Microorganisms (GCM) 10K type strain sequencing project: providing services to taxonomists for standard genome sequencing and annotation.</title>
        <authorList>
            <consortium name="The Broad Institute Genomics Platform"/>
            <consortium name="The Broad Institute Genome Sequencing Center for Infectious Disease"/>
            <person name="Wu L."/>
            <person name="Ma J."/>
        </authorList>
    </citation>
    <scope>NUCLEOTIDE SEQUENCE [LARGE SCALE GENOMIC DNA]</scope>
    <source>
        <strain evidence="3">XZYJ18</strain>
    </source>
</reference>
<keyword evidence="3" id="KW-1185">Reference proteome</keyword>
<dbReference type="Proteomes" id="UP001595923">
    <property type="component" value="Unassembled WGS sequence"/>
</dbReference>
<comment type="caution">
    <text evidence="2">The sequence shown here is derived from an EMBL/GenBank/DDBJ whole genome shotgun (WGS) entry which is preliminary data.</text>
</comment>
<dbReference type="RefSeq" id="WP_378571644.1">
    <property type="nucleotide sequence ID" value="NZ_JBHSFQ010000003.1"/>
</dbReference>
<accession>A0ABV9DQV0</accession>
<dbReference type="EMBL" id="JBHSFQ010000003">
    <property type="protein sequence ID" value="MFC4561022.1"/>
    <property type="molecule type" value="Genomic_DNA"/>
</dbReference>
<name>A0ABV9DQV0_9ACTN</name>
<evidence type="ECO:0000313" key="3">
    <source>
        <dbReference type="Proteomes" id="UP001595923"/>
    </source>
</evidence>
<sequence length="101" mass="11503">MSRTDKDKPLRVRYAEHGPRPVHDHRFGPCDLPGEPARAAAGTRCRWPDLGAVVMGHTCCSGCKRRSHIKEWQRYTRAGNRRERYAGRRAARRYAAGETAD</sequence>
<gene>
    <name evidence="2" type="ORF">ACFO4E_04025</name>
</gene>
<evidence type="ECO:0000256" key="1">
    <source>
        <dbReference type="SAM" id="MobiDB-lite"/>
    </source>
</evidence>
<protein>
    <submittedName>
        <fullName evidence="2">Uncharacterized protein</fullName>
    </submittedName>
</protein>